<protein>
    <submittedName>
        <fullName evidence="1">Uncharacterized protein</fullName>
    </submittedName>
</protein>
<dbReference type="AlphaFoldDB" id="A0A8H7A571"/>
<sequence length="90" mass="10320">MTVIKGKRVEVDRRLTVEQAQEVTQLFFGEVIGRQSFNRLVSLINIYNSHERGELTWVLMLGRAVYPPTRPSLRQFVASFVSSTTPRPRG</sequence>
<evidence type="ECO:0000313" key="2">
    <source>
        <dbReference type="Proteomes" id="UP000606974"/>
    </source>
</evidence>
<accession>A0A8H7A571</accession>
<reference evidence="1" key="1">
    <citation type="submission" date="2020-02" db="EMBL/GenBank/DDBJ databases">
        <authorList>
            <person name="Palmer J.M."/>
        </authorList>
    </citation>
    <scope>NUCLEOTIDE SEQUENCE</scope>
    <source>
        <strain evidence="1">EPUS1.4</strain>
        <tissue evidence="1">Thallus</tissue>
    </source>
</reference>
<gene>
    <name evidence="1" type="ORF">GJ744_005040</name>
</gene>
<organism evidence="1 2">
    <name type="scientific">Endocarpon pusillum</name>
    <dbReference type="NCBI Taxonomy" id="364733"/>
    <lineage>
        <taxon>Eukaryota</taxon>
        <taxon>Fungi</taxon>
        <taxon>Dikarya</taxon>
        <taxon>Ascomycota</taxon>
        <taxon>Pezizomycotina</taxon>
        <taxon>Eurotiomycetes</taxon>
        <taxon>Chaetothyriomycetidae</taxon>
        <taxon>Verrucariales</taxon>
        <taxon>Verrucariaceae</taxon>
        <taxon>Endocarpon</taxon>
    </lineage>
</organism>
<dbReference type="EMBL" id="JAACFV010000218">
    <property type="protein sequence ID" value="KAF7502803.1"/>
    <property type="molecule type" value="Genomic_DNA"/>
</dbReference>
<keyword evidence="2" id="KW-1185">Reference proteome</keyword>
<dbReference type="Proteomes" id="UP000606974">
    <property type="component" value="Unassembled WGS sequence"/>
</dbReference>
<evidence type="ECO:0000313" key="1">
    <source>
        <dbReference type="EMBL" id="KAF7502803.1"/>
    </source>
</evidence>
<comment type="caution">
    <text evidence="1">The sequence shown here is derived from an EMBL/GenBank/DDBJ whole genome shotgun (WGS) entry which is preliminary data.</text>
</comment>
<proteinExistence type="predicted"/>
<name>A0A8H7A571_9EURO</name>